<proteinExistence type="predicted"/>
<evidence type="ECO:0000259" key="1">
    <source>
        <dbReference type="Pfam" id="PF07833"/>
    </source>
</evidence>
<evidence type="ECO:0000313" key="2">
    <source>
        <dbReference type="EMBL" id="EMS71934.1"/>
    </source>
</evidence>
<dbReference type="STRING" id="1195236.CTER_2180"/>
<keyword evidence="3" id="KW-1185">Reference proteome</keyword>
<dbReference type="EMBL" id="AORV01000032">
    <property type="protein sequence ID" value="EMS71934.1"/>
    <property type="molecule type" value="Genomic_DNA"/>
</dbReference>
<sequence length="649" mass="72956">MKIGKTLLSLLVVISILAAFLTNTYAAGNDKLVLELKVGSTSAKVNGTESKVEKPYMANNSAMVPLEWITTAVGAEVNKKNKVIEVIYGEMNAEITVGSTEYISNTEKKKLPAAPVVKDKATMVPLEFISASFPVTVTSDLKKGSIKIVLEDDGALNDLSFLTGGITSPKVGNSFYGWSLSIPSGSRIVSNSFKSDKVGITNESRSLYFEIAVENKNGRKLAELYNDILYNSSVRNSKMDPAAAVPYFQYTRLSEYDESLRVKVFDKGDYFYYVTINCYDNSVTPEKLLTDKYYENIMNSFSLNYKGAVKGVEDISRVVQGKASFYNYVTLNLDAKYLPWSINVPAKWDKVLSNDDPMTTCLGLDSRHYMRITMNTLGDSGSLEEYVDNIKEKYNKYFNARVYKFISDENATAAGAEARNLKFSIKQGDKVYIMDELYFTKGSFVYEITVKLPEGEYDKLIGQFKETIDQMDFYSVDEGKFESDFEKYTNKNVGIRVSQQDELFEYINKTFSWSVKLPGYWTKSGAGDDSSVTFTEPDTNASVMVYATENSSLSRSLTDEEKFGIMKVLKKVYGATPVQSSVNEKGYQMRVYTYKVESADMDFFAAVTSYCFEAGDYSYCYISVVPDLTATDRTVNEVKDIWKTFMIKK</sequence>
<accession>S0FRY8</accession>
<organism evidence="2 3">
    <name type="scientific">Ruminiclostridium cellobioparum subsp. termitidis CT1112</name>
    <dbReference type="NCBI Taxonomy" id="1195236"/>
    <lineage>
        <taxon>Bacteria</taxon>
        <taxon>Bacillati</taxon>
        <taxon>Bacillota</taxon>
        <taxon>Clostridia</taxon>
        <taxon>Eubacteriales</taxon>
        <taxon>Oscillospiraceae</taxon>
        <taxon>Ruminiclostridium</taxon>
    </lineage>
</organism>
<reference evidence="2 3" key="1">
    <citation type="journal article" date="2013" name="Genome Announc.">
        <title>Draft Genome Sequence of the Cellulolytic, Mesophilic, Anaerobic Bacterium Clostridium termitidis Strain CT1112 (DSM 5398).</title>
        <authorList>
            <person name="Lal S."/>
            <person name="Ramachandran U."/>
            <person name="Zhang X."/>
            <person name="Munir R."/>
            <person name="Sparling R."/>
            <person name="Levin D.B."/>
        </authorList>
    </citation>
    <scope>NUCLEOTIDE SEQUENCE [LARGE SCALE GENOMIC DNA]</scope>
    <source>
        <strain evidence="2 3">CT1112</strain>
    </source>
</reference>
<gene>
    <name evidence="2" type="ORF">CTER_2180</name>
</gene>
<comment type="caution">
    <text evidence="2">The sequence shown here is derived from an EMBL/GenBank/DDBJ whole genome shotgun (WGS) entry which is preliminary data.</text>
</comment>
<dbReference type="InterPro" id="IPR036582">
    <property type="entry name" value="Mao_N_sf"/>
</dbReference>
<dbReference type="RefSeq" id="WP_004625689.1">
    <property type="nucleotide sequence ID" value="NZ_AORV01000032.1"/>
</dbReference>
<dbReference type="Proteomes" id="UP000014155">
    <property type="component" value="Unassembled WGS sequence"/>
</dbReference>
<protein>
    <submittedName>
        <fullName evidence="2">Copper amine oxidase domain-containing protein</fullName>
    </submittedName>
</protein>
<dbReference type="eggNOG" id="ENOG5033QSR">
    <property type="taxonomic scope" value="Bacteria"/>
</dbReference>
<name>S0FRY8_RUMCE</name>
<feature type="domain" description="Copper amine oxidase-like N-terminal" evidence="1">
    <location>
        <begin position="45"/>
        <end position="148"/>
    </location>
</feature>
<dbReference type="PATRIC" id="fig|1195236.3.peg.2484"/>
<dbReference type="AlphaFoldDB" id="S0FRY8"/>
<dbReference type="Gene3D" id="3.30.457.10">
    <property type="entry name" value="Copper amine oxidase-like, N-terminal domain"/>
    <property type="match status" value="1"/>
</dbReference>
<dbReference type="Gene3D" id="3.40.1000.10">
    <property type="entry name" value="Mog1/PsbP, alpha/beta/alpha sandwich"/>
    <property type="match status" value="1"/>
</dbReference>
<evidence type="ECO:0000313" key="3">
    <source>
        <dbReference type="Proteomes" id="UP000014155"/>
    </source>
</evidence>
<dbReference type="SUPFAM" id="SSF55383">
    <property type="entry name" value="Copper amine oxidase, domain N"/>
    <property type="match status" value="2"/>
</dbReference>
<dbReference type="InterPro" id="IPR012854">
    <property type="entry name" value="Cu_amine_oxidase-like_N"/>
</dbReference>
<dbReference type="Pfam" id="PF07833">
    <property type="entry name" value="Cu_amine_oxidN1"/>
    <property type="match status" value="1"/>
</dbReference>